<evidence type="ECO:0000313" key="3">
    <source>
        <dbReference type="Proteomes" id="UP000008811"/>
    </source>
</evidence>
<proteinExistence type="predicted"/>
<sequence length="210" mass="25049">MKSKNDMDLFKLYFDENFNLIVHISIWLVVFVIVILLVYFLVIKKTYRYSLVKLDIKLGNVGSAEFRPNKTDLQIAHKIWTELITRKAAIPIDKENDIIEEIYDSWYALFQKVREFISEVPAELIRKNKSTKEIVRIATQTLNEGLRPHLTMWQARFRTWSSAKKEKAMDKTPQEFQKEYPQYKDLIDDLMKVNTQLIQYAQELKRIIEK</sequence>
<keyword evidence="1" id="KW-0472">Membrane</keyword>
<dbReference type="AlphaFoldDB" id="B3QQV2"/>
<dbReference type="eggNOG" id="ENOG503165A">
    <property type="taxonomic scope" value="Bacteria"/>
</dbReference>
<accession>B3QQV2</accession>
<name>B3QQV2_CHLP8</name>
<dbReference type="EMBL" id="CP001099">
    <property type="protein sequence ID" value="ACF10722.1"/>
    <property type="molecule type" value="Genomic_DNA"/>
</dbReference>
<dbReference type="Proteomes" id="UP000008811">
    <property type="component" value="Chromosome"/>
</dbReference>
<keyword evidence="1" id="KW-0812">Transmembrane</keyword>
<keyword evidence="3" id="KW-1185">Reference proteome</keyword>
<gene>
    <name evidence="2" type="ordered locus">Cpar_0296</name>
</gene>
<dbReference type="HOGENOM" id="CLU_1237933_0_0_10"/>
<dbReference type="KEGG" id="cpc:Cpar_0296"/>
<dbReference type="STRING" id="517417.Cpar_0296"/>
<evidence type="ECO:0000313" key="2">
    <source>
        <dbReference type="EMBL" id="ACF10722.1"/>
    </source>
</evidence>
<dbReference type="RefSeq" id="WP_012501555.1">
    <property type="nucleotide sequence ID" value="NC_011027.1"/>
</dbReference>
<organism evidence="2 3">
    <name type="scientific">Chlorobaculum parvum (strain DSM 263 / NCIMB 8327)</name>
    <name type="common">Chlorobium vibrioforme subsp. thiosulfatophilum</name>
    <dbReference type="NCBI Taxonomy" id="517417"/>
    <lineage>
        <taxon>Bacteria</taxon>
        <taxon>Pseudomonadati</taxon>
        <taxon>Chlorobiota</taxon>
        <taxon>Chlorobiia</taxon>
        <taxon>Chlorobiales</taxon>
        <taxon>Chlorobiaceae</taxon>
        <taxon>Chlorobaculum</taxon>
    </lineage>
</organism>
<evidence type="ECO:0000256" key="1">
    <source>
        <dbReference type="SAM" id="Phobius"/>
    </source>
</evidence>
<reference evidence="2" key="1">
    <citation type="submission" date="2008-06" db="EMBL/GenBank/DDBJ databases">
        <title>Complete sequence of Chlorobaculum parvum NCIB 8327.</title>
        <authorList>
            <consortium name="US DOE Joint Genome Institute"/>
            <person name="Lucas S."/>
            <person name="Copeland A."/>
            <person name="Lapidus A."/>
            <person name="Glavina del Rio T."/>
            <person name="Dalin E."/>
            <person name="Tice H."/>
            <person name="Bruce D."/>
            <person name="Goodwin L."/>
            <person name="Pitluck S."/>
            <person name="Schmutz J."/>
            <person name="Larimer F."/>
            <person name="Land M."/>
            <person name="Hauser L."/>
            <person name="Kyrpides N."/>
            <person name="Mikhailova N."/>
            <person name="Zhao F."/>
            <person name="Li T."/>
            <person name="Liu Z."/>
            <person name="Overmann J."/>
            <person name="Bryant D.A."/>
            <person name="Richardson P."/>
        </authorList>
    </citation>
    <scope>NUCLEOTIDE SEQUENCE [LARGE SCALE GENOMIC DNA]</scope>
    <source>
        <strain evidence="2">NCIB 8327</strain>
    </source>
</reference>
<feature type="transmembrane region" description="Helical" evidence="1">
    <location>
        <begin position="20"/>
        <end position="43"/>
    </location>
</feature>
<keyword evidence="1" id="KW-1133">Transmembrane helix</keyword>
<dbReference type="OrthoDB" id="8481986at2"/>
<protein>
    <submittedName>
        <fullName evidence="2">Uncharacterized protein</fullName>
    </submittedName>
</protein>